<evidence type="ECO:0000313" key="2">
    <source>
        <dbReference type="Proteomes" id="UP001213681"/>
    </source>
</evidence>
<dbReference type="GeneID" id="81600125"/>
<sequence>MALEIISKRIGGIRLIGPLDETADEMDRQARVLWEHCGGNKDNFSSGSLKYFECGELDYLVPDMYSVDSYCGCPWCRG</sequence>
<keyword evidence="2" id="KW-1185">Reference proteome</keyword>
<name>A0AAD6C679_9EURO</name>
<reference evidence="1" key="1">
    <citation type="submission" date="2022-12" db="EMBL/GenBank/DDBJ databases">
        <authorList>
            <person name="Petersen C."/>
        </authorList>
    </citation>
    <scope>NUCLEOTIDE SEQUENCE</scope>
    <source>
        <strain evidence="1">IBT 16125</strain>
    </source>
</reference>
<dbReference type="AlphaFoldDB" id="A0AAD6C679"/>
<organism evidence="1 2">
    <name type="scientific">Penicillium daleae</name>
    <dbReference type="NCBI Taxonomy" id="63821"/>
    <lineage>
        <taxon>Eukaryota</taxon>
        <taxon>Fungi</taxon>
        <taxon>Dikarya</taxon>
        <taxon>Ascomycota</taxon>
        <taxon>Pezizomycotina</taxon>
        <taxon>Eurotiomycetes</taxon>
        <taxon>Eurotiomycetidae</taxon>
        <taxon>Eurotiales</taxon>
        <taxon>Aspergillaceae</taxon>
        <taxon>Penicillium</taxon>
    </lineage>
</organism>
<dbReference type="RefSeq" id="XP_056765586.1">
    <property type="nucleotide sequence ID" value="XM_056909882.1"/>
</dbReference>
<protein>
    <submittedName>
        <fullName evidence="1">Uncharacterized protein</fullName>
    </submittedName>
</protein>
<gene>
    <name evidence="1" type="ORF">N7458_006500</name>
</gene>
<reference evidence="1" key="2">
    <citation type="journal article" date="2023" name="IMA Fungus">
        <title>Comparative genomic study of the Penicillium genus elucidates a diverse pangenome and 15 lateral gene transfer events.</title>
        <authorList>
            <person name="Petersen C."/>
            <person name="Sorensen T."/>
            <person name="Nielsen M.R."/>
            <person name="Sondergaard T.E."/>
            <person name="Sorensen J.L."/>
            <person name="Fitzpatrick D.A."/>
            <person name="Frisvad J.C."/>
            <person name="Nielsen K.L."/>
        </authorList>
    </citation>
    <scope>NUCLEOTIDE SEQUENCE</scope>
    <source>
        <strain evidence="1">IBT 16125</strain>
    </source>
</reference>
<accession>A0AAD6C679</accession>
<comment type="caution">
    <text evidence="1">The sequence shown here is derived from an EMBL/GenBank/DDBJ whole genome shotgun (WGS) entry which is preliminary data.</text>
</comment>
<dbReference type="Proteomes" id="UP001213681">
    <property type="component" value="Unassembled WGS sequence"/>
</dbReference>
<evidence type="ECO:0000313" key="1">
    <source>
        <dbReference type="EMBL" id="KAJ5450051.1"/>
    </source>
</evidence>
<dbReference type="EMBL" id="JAPVEA010000006">
    <property type="protein sequence ID" value="KAJ5450051.1"/>
    <property type="molecule type" value="Genomic_DNA"/>
</dbReference>
<proteinExistence type="predicted"/>